<keyword evidence="2" id="KW-1133">Transmembrane helix</keyword>
<evidence type="ECO:0000256" key="2">
    <source>
        <dbReference type="SAM" id="Phobius"/>
    </source>
</evidence>
<dbReference type="InterPro" id="IPR011944">
    <property type="entry name" value="Steroid_delta5-4_isomerase"/>
</dbReference>
<dbReference type="SUPFAM" id="SSF54427">
    <property type="entry name" value="NTF2-like"/>
    <property type="match status" value="1"/>
</dbReference>
<feature type="chain" id="PRO_5016899934" evidence="3">
    <location>
        <begin position="22"/>
        <end position="248"/>
    </location>
</feature>
<dbReference type="OrthoDB" id="8607262at2"/>
<reference evidence="5 6" key="1">
    <citation type="submission" date="2018-06" db="EMBL/GenBank/DDBJ databases">
        <title>Genomic Encyclopedia of Type Strains, Phase IV (KMG-IV): sequencing the most valuable type-strain genomes for metagenomic binning, comparative biology and taxonomic classification.</title>
        <authorList>
            <person name="Goeker M."/>
        </authorList>
    </citation>
    <scope>NUCLEOTIDE SEQUENCE [LARGE SCALE GENOMIC DNA]</scope>
    <source>
        <strain evidence="5 6">DSM 25532</strain>
    </source>
</reference>
<feature type="region of interest" description="Disordered" evidence="1">
    <location>
        <begin position="23"/>
        <end position="65"/>
    </location>
</feature>
<feature type="signal peptide" evidence="3">
    <location>
        <begin position="1"/>
        <end position="21"/>
    </location>
</feature>
<dbReference type="InterPro" id="IPR032710">
    <property type="entry name" value="NTF2-like_dom_sf"/>
</dbReference>
<keyword evidence="2" id="KW-0812">Transmembrane</keyword>
<dbReference type="RefSeq" id="WP_113956223.1">
    <property type="nucleotide sequence ID" value="NZ_QNRR01000001.1"/>
</dbReference>
<gene>
    <name evidence="5" type="ORF">DES53_10173</name>
</gene>
<protein>
    <submittedName>
        <fullName evidence="5">Uncharacterized protein (TIGR02246 family)</fullName>
    </submittedName>
</protein>
<keyword evidence="6" id="KW-1185">Reference proteome</keyword>
<name>A0A366HSM2_9BACT</name>
<keyword evidence="3" id="KW-0732">Signal</keyword>
<feature type="compositionally biased region" description="Pro residues" evidence="1">
    <location>
        <begin position="42"/>
        <end position="62"/>
    </location>
</feature>
<accession>A0A366HSM2</accession>
<evidence type="ECO:0000259" key="4">
    <source>
        <dbReference type="Pfam" id="PF14534"/>
    </source>
</evidence>
<evidence type="ECO:0000256" key="1">
    <source>
        <dbReference type="SAM" id="MobiDB-lite"/>
    </source>
</evidence>
<dbReference type="NCBIfam" id="TIGR02246">
    <property type="entry name" value="SgcJ/EcaC family oxidoreductase"/>
    <property type="match status" value="1"/>
</dbReference>
<dbReference type="Gene3D" id="3.10.450.50">
    <property type="match status" value="1"/>
</dbReference>
<feature type="transmembrane region" description="Helical" evidence="2">
    <location>
        <begin position="222"/>
        <end position="241"/>
    </location>
</feature>
<feature type="domain" description="DUF4440" evidence="4">
    <location>
        <begin position="90"/>
        <end position="199"/>
    </location>
</feature>
<evidence type="ECO:0000313" key="5">
    <source>
        <dbReference type="EMBL" id="RBP47276.1"/>
    </source>
</evidence>
<evidence type="ECO:0000256" key="3">
    <source>
        <dbReference type="SAM" id="SignalP"/>
    </source>
</evidence>
<organism evidence="5 6">
    <name type="scientific">Roseimicrobium gellanilyticum</name>
    <dbReference type="NCBI Taxonomy" id="748857"/>
    <lineage>
        <taxon>Bacteria</taxon>
        <taxon>Pseudomonadati</taxon>
        <taxon>Verrucomicrobiota</taxon>
        <taxon>Verrucomicrobiia</taxon>
        <taxon>Verrucomicrobiales</taxon>
        <taxon>Verrucomicrobiaceae</taxon>
        <taxon>Roseimicrobium</taxon>
    </lineage>
</organism>
<dbReference type="AlphaFoldDB" id="A0A366HSM2"/>
<keyword evidence="2" id="KW-0472">Membrane</keyword>
<proteinExistence type="predicted"/>
<dbReference type="Pfam" id="PF14534">
    <property type="entry name" value="DUF4440"/>
    <property type="match status" value="1"/>
</dbReference>
<sequence length="248" mass="26378">MTRLELLLPLLVLACITSASAQQPAAPAPAPTPAPSVAQPVPDTPAPAPATPPAAAPAPAPAPGTAAAPLEVRAAENPNHEQLRVLRDGITDAMNKKDVNALVAFLHPNIVFTTMNGDVAKGHQGIRDYYVKMMSGPNRVVDNLTVKFDADDLTSLYLNDSMGVCYGSTQDVYTLKGGQRLDINARWTATMIKEDGKWLVTAIHYSTNMFDNPVLTALQKTMMMVGMGCAVVGILLGMMIGRKTSGRR</sequence>
<dbReference type="Proteomes" id="UP000253426">
    <property type="component" value="Unassembled WGS sequence"/>
</dbReference>
<comment type="caution">
    <text evidence="5">The sequence shown here is derived from an EMBL/GenBank/DDBJ whole genome shotgun (WGS) entry which is preliminary data.</text>
</comment>
<evidence type="ECO:0000313" key="6">
    <source>
        <dbReference type="Proteomes" id="UP000253426"/>
    </source>
</evidence>
<dbReference type="EMBL" id="QNRR01000001">
    <property type="protein sequence ID" value="RBP47276.1"/>
    <property type="molecule type" value="Genomic_DNA"/>
</dbReference>
<dbReference type="InterPro" id="IPR027843">
    <property type="entry name" value="DUF4440"/>
</dbReference>